<name>A0A2H8TP95_9HEMI</name>
<dbReference type="InterPro" id="IPR028082">
    <property type="entry name" value="Peripla_BP_I"/>
</dbReference>
<dbReference type="CDD" id="cd15045">
    <property type="entry name" value="7tmC_mGluRs"/>
    <property type="match status" value="1"/>
</dbReference>
<comment type="function">
    <text evidence="11">G-protein coupled receptor for glutamate. Ligand binding causes a conformation change that triggers signaling via guanine nucleotide-binding proteins (G proteins) and modulates the activity of down-stream effectors.</text>
</comment>
<dbReference type="PROSITE" id="PS00981">
    <property type="entry name" value="G_PROTEIN_RECEP_F3_3"/>
    <property type="match status" value="1"/>
</dbReference>
<evidence type="ECO:0000256" key="6">
    <source>
        <dbReference type="ARBA" id="ARBA00023040"/>
    </source>
</evidence>
<keyword evidence="4 12" id="KW-0812">Transmembrane</keyword>
<feature type="transmembrane region" description="Helical" evidence="12">
    <location>
        <begin position="678"/>
        <end position="699"/>
    </location>
</feature>
<dbReference type="Pfam" id="PF07562">
    <property type="entry name" value="NCD3G"/>
    <property type="match status" value="1"/>
</dbReference>
<dbReference type="FunFam" id="2.10.50.30:FF:000001">
    <property type="entry name" value="metabotropic glutamate receptor 1"/>
    <property type="match status" value="1"/>
</dbReference>
<evidence type="ECO:0000256" key="12">
    <source>
        <dbReference type="SAM" id="Phobius"/>
    </source>
</evidence>
<keyword evidence="9" id="KW-0325">Glycoprotein</keyword>
<keyword evidence="10" id="KW-0807">Transducer</keyword>
<evidence type="ECO:0000256" key="4">
    <source>
        <dbReference type="ARBA" id="ARBA00022692"/>
    </source>
</evidence>
<evidence type="ECO:0000256" key="9">
    <source>
        <dbReference type="ARBA" id="ARBA00023180"/>
    </source>
</evidence>
<dbReference type="GO" id="GO:0005886">
    <property type="term" value="C:plasma membrane"/>
    <property type="evidence" value="ECO:0007669"/>
    <property type="project" value="UniProtKB-SubCell"/>
</dbReference>
<feature type="transmembrane region" description="Helical" evidence="12">
    <location>
        <begin position="801"/>
        <end position="823"/>
    </location>
</feature>
<accession>A0A2H8TP95</accession>
<evidence type="ECO:0000256" key="2">
    <source>
        <dbReference type="ARBA" id="ARBA00007242"/>
    </source>
</evidence>
<comment type="subcellular location">
    <subcellularLocation>
        <location evidence="1">Cell membrane</location>
        <topology evidence="1">Multi-pass membrane protein</topology>
    </subcellularLocation>
</comment>
<dbReference type="InterPro" id="IPR011500">
    <property type="entry name" value="GPCR_3_9-Cys_dom"/>
</dbReference>
<evidence type="ECO:0000256" key="10">
    <source>
        <dbReference type="ARBA" id="ARBA00023224"/>
    </source>
</evidence>
<keyword evidence="5 12" id="KW-1133">Transmembrane helix</keyword>
<dbReference type="PANTHER" id="PTHR24060">
    <property type="entry name" value="METABOTROPIC GLUTAMATE RECEPTOR"/>
    <property type="match status" value="1"/>
</dbReference>
<dbReference type="Pfam" id="PF01094">
    <property type="entry name" value="ANF_receptor"/>
    <property type="match status" value="1"/>
</dbReference>
<keyword evidence="6" id="KW-0297">G-protein coupled receptor</keyword>
<dbReference type="Gene3D" id="3.40.50.2300">
    <property type="match status" value="2"/>
</dbReference>
<feature type="transmembrane region" description="Helical" evidence="12">
    <location>
        <begin position="648"/>
        <end position="666"/>
    </location>
</feature>
<evidence type="ECO:0000256" key="5">
    <source>
        <dbReference type="ARBA" id="ARBA00022989"/>
    </source>
</evidence>
<feature type="transmembrane region" description="Helical" evidence="12">
    <location>
        <begin position="720"/>
        <end position="741"/>
    </location>
</feature>
<evidence type="ECO:0000313" key="14">
    <source>
        <dbReference type="EMBL" id="MBW15741.1"/>
    </source>
</evidence>
<comment type="similarity">
    <text evidence="2">Belongs to the G-protein coupled receptor 3 family.</text>
</comment>
<keyword evidence="3" id="KW-1003">Cell membrane</keyword>
<dbReference type="AlphaFoldDB" id="A0A2H8TP95"/>
<evidence type="ECO:0000256" key="8">
    <source>
        <dbReference type="ARBA" id="ARBA00023170"/>
    </source>
</evidence>
<feature type="domain" description="G-protein coupled receptors family 3 profile" evidence="13">
    <location>
        <begin position="608"/>
        <end position="873"/>
    </location>
</feature>
<feature type="transmembrane region" description="Helical" evidence="12">
    <location>
        <begin position="608"/>
        <end position="627"/>
    </location>
</feature>
<dbReference type="InterPro" id="IPR000162">
    <property type="entry name" value="GPCR_3_mtglu_rcpt"/>
</dbReference>
<dbReference type="SUPFAM" id="SSF53822">
    <property type="entry name" value="Periplasmic binding protein-like I"/>
    <property type="match status" value="1"/>
</dbReference>
<dbReference type="PROSITE" id="PS50259">
    <property type="entry name" value="G_PROTEIN_RECEP_F3_4"/>
    <property type="match status" value="1"/>
</dbReference>
<dbReference type="InterPro" id="IPR038550">
    <property type="entry name" value="GPCR_3_9-Cys_sf"/>
</dbReference>
<dbReference type="Gene3D" id="2.10.50.30">
    <property type="entry name" value="GPCR, family 3, nine cysteines domain"/>
    <property type="match status" value="1"/>
</dbReference>
<evidence type="ECO:0000256" key="7">
    <source>
        <dbReference type="ARBA" id="ARBA00023136"/>
    </source>
</evidence>
<protein>
    <submittedName>
        <fullName evidence="14">Metabotropic glutamate receptor 8</fullName>
    </submittedName>
</protein>
<dbReference type="Pfam" id="PF00003">
    <property type="entry name" value="7tm_3"/>
    <property type="match status" value="1"/>
</dbReference>
<keyword evidence="7 12" id="KW-0472">Membrane</keyword>
<feature type="transmembrane region" description="Helical" evidence="12">
    <location>
        <begin position="768"/>
        <end position="789"/>
    </location>
</feature>
<dbReference type="OrthoDB" id="425344at2759"/>
<dbReference type="FunFam" id="3.40.50.2300:FF:000681">
    <property type="entry name" value="Metabotropic glutamate receptor-like Protein"/>
    <property type="match status" value="1"/>
</dbReference>
<feature type="transmembrane region" description="Helical" evidence="12">
    <location>
        <begin position="835"/>
        <end position="858"/>
    </location>
</feature>
<proteinExistence type="inferred from homology"/>
<evidence type="ECO:0000256" key="11">
    <source>
        <dbReference type="ARBA" id="ARBA00054813"/>
    </source>
</evidence>
<keyword evidence="8 14" id="KW-0675">Receptor</keyword>
<gene>
    <name evidence="14" type="primary">GRM8_1</name>
</gene>
<dbReference type="CDD" id="cd06362">
    <property type="entry name" value="PBP1_mGluR"/>
    <property type="match status" value="1"/>
</dbReference>
<dbReference type="PRINTS" id="PR00248">
    <property type="entry name" value="GPCRMGR"/>
</dbReference>
<dbReference type="InterPro" id="IPR001828">
    <property type="entry name" value="ANF_lig-bd_rcpt"/>
</dbReference>
<dbReference type="InterPro" id="IPR017979">
    <property type="entry name" value="GPCR_3_CS"/>
</dbReference>
<dbReference type="EMBL" id="GFXV01003936">
    <property type="protein sequence ID" value="MBW15741.1"/>
    <property type="molecule type" value="Transcribed_RNA"/>
</dbReference>
<reference evidence="14" key="1">
    <citation type="submission" date="2017-10" db="EMBL/GenBank/DDBJ databases">
        <title>Transcriptome Assembly of Sugarcane Aphid Adults.</title>
        <authorList>
            <person name="Scully E.D."/>
            <person name="Palmer N.A."/>
            <person name="Geib S.M."/>
            <person name="Sarath G."/>
            <person name="Sattler S.E."/>
        </authorList>
    </citation>
    <scope>NUCLEOTIDE SEQUENCE</scope>
    <source>
        <tissue evidence="14">Whole body</tissue>
    </source>
</reference>
<dbReference type="PRINTS" id="PR00593">
    <property type="entry name" value="MTABOTROPICR"/>
</dbReference>
<organism evidence="14">
    <name type="scientific">Melanaphis sacchari</name>
    <dbReference type="NCBI Taxonomy" id="742174"/>
    <lineage>
        <taxon>Eukaryota</taxon>
        <taxon>Metazoa</taxon>
        <taxon>Ecdysozoa</taxon>
        <taxon>Arthropoda</taxon>
        <taxon>Hexapoda</taxon>
        <taxon>Insecta</taxon>
        <taxon>Pterygota</taxon>
        <taxon>Neoptera</taxon>
        <taxon>Paraneoptera</taxon>
        <taxon>Hemiptera</taxon>
        <taxon>Sternorrhyncha</taxon>
        <taxon>Aphidomorpha</taxon>
        <taxon>Aphidoidea</taxon>
        <taxon>Aphididae</taxon>
        <taxon>Aphidini</taxon>
        <taxon>Melanaphis</taxon>
    </lineage>
</organism>
<dbReference type="InterPro" id="IPR017978">
    <property type="entry name" value="GPCR_3_C"/>
</dbReference>
<evidence type="ECO:0000256" key="3">
    <source>
        <dbReference type="ARBA" id="ARBA00022475"/>
    </source>
</evidence>
<dbReference type="GO" id="GO:0004930">
    <property type="term" value="F:G protein-coupled receptor activity"/>
    <property type="evidence" value="ECO:0007669"/>
    <property type="project" value="UniProtKB-KW"/>
</dbReference>
<evidence type="ECO:0000259" key="13">
    <source>
        <dbReference type="PROSITE" id="PS50259"/>
    </source>
</evidence>
<sequence length="935" mass="105568">MAVVFYIAIILIVLWSPFAVCFNHTGWLRRMSQTPFPEVRMRHMRHSGLSTEQLVWPLKKEAVVEGDLLLGGLMMVHSREDTQFTCGPIMAQGGIQTVETMLYTLDQINKQWTKFKIGALILDDCDKDTYGLEMAIDFIKGSISNIDETQYFHCNKSQVRKVISGVVGAASSVTSVQVANLLRLFKIPQVSFWSTSPELSNKQRFEYFTRTIPSDLYQVKVMVEIVRRLGWSYISIIYEESSYGIKAFEELEKLMPKYNICIAVKEKLVKDSGVAEEKAYDDIVIKLLSKPKAKGVIVFGSDQEVVSLMKAVRRNNATGNFSWIGSDGWSARDMVSATNEAEVEGCLSVQPQANPVIGFEEYFLGLTVENNKRNPWFTEFWEEHFQCRYPRSMGTPYNSNYSNECDSKFHLREKIPKFENQLQFVSDSVLAFAHALYNMHFDHCGPNFVGLCDAMKPVKGPELLMYLRKVNFTGLTGDNFHFDDNGDGPARYNIIHFKQIEPGIFKWIKVGVYSDGKLNLNMSEMRFKTDTSNPPESICSLPCQKGQAKQYLEGEKCCWHCFNCTQYQIRSPTDDTRCEVCPEGTLPDSNRQRCLEIPEAFLQAGSSWAIGAMTLSVAGVAITLLVVSVFIKHNHTPIVKAAGREVSYVLLSGILLCYLITFVLVLKPTDIVCAVQRFGVGFCFTVVYAALLTKTNRISRIFNAGRRTVKRPKFISPKSQLVICTGLISIQVLINGVWMLVSPPKVIHYYPSRESNILVCSSFINTSYVIAFGYPIVLIVVCTVYAVLTRNIPEAFNESKHIGFTMYTTCVIWLAFVPLYFGIGNHTPLRITTMSVTISLSASVTIVCLFSPKLYIILCHPERNVRQSMMPNMKLTGTKTFTTSNTNAFCNNSTRRRSSLAYKDSSTDMHISLENRKQVFEQAVQTEETRIVSGS</sequence>
<evidence type="ECO:0000256" key="1">
    <source>
        <dbReference type="ARBA" id="ARBA00004651"/>
    </source>
</evidence>
<dbReference type="InterPro" id="IPR000337">
    <property type="entry name" value="GPCR_3"/>
</dbReference>
<dbReference type="InterPro" id="IPR050726">
    <property type="entry name" value="mGluR"/>
</dbReference>
<dbReference type="FunFam" id="3.40.50.2300:FF:000145">
    <property type="entry name" value="Glutamate receptor, metabotropic"/>
    <property type="match status" value="1"/>
</dbReference>